<dbReference type="EMBL" id="JPRF03000001">
    <property type="protein sequence ID" value="OEV39462.1"/>
    <property type="molecule type" value="Genomic_DNA"/>
</dbReference>
<comment type="caution">
    <text evidence="1">The sequence shown here is derived from an EMBL/GenBank/DDBJ whole genome shotgun (WGS) entry which is preliminary data.</text>
</comment>
<dbReference type="Proteomes" id="UP000037395">
    <property type="component" value="Unassembled WGS sequence"/>
</dbReference>
<name>A0A1E7NFL2_KITAU</name>
<gene>
    <name evidence="1" type="ORF">HS99_0001830</name>
</gene>
<protein>
    <submittedName>
        <fullName evidence="1">Uncharacterized protein</fullName>
    </submittedName>
</protein>
<sequence length="151" mass="16343">MSASSQSRPTRAFRGRHAGRILATSGKRWVPTPWLQQVKRASGVVSRVRAQVSRRSRWRIAAVRVAARSGATGFGASRSIANWAQTSPCSYQSSPAARSMAEMRTTTVAVRPRAGGFGSAARASRWRLSAWKRRWAISMACGPPNALDSGS</sequence>
<reference evidence="1" key="1">
    <citation type="submission" date="2016-08" db="EMBL/GenBank/DDBJ databases">
        <title>Sequencing, Assembly and Comparative Genomics of S. aureofaciens ATCC 10762.</title>
        <authorList>
            <person name="Gradnigo J.S."/>
            <person name="Johnson N."/>
            <person name="Somerville G.A."/>
        </authorList>
    </citation>
    <scope>NUCLEOTIDE SEQUENCE [LARGE SCALE GENOMIC DNA]</scope>
    <source>
        <strain evidence="1">ATCC 10762</strain>
    </source>
</reference>
<accession>A0A1E7NFL2</accession>
<proteinExistence type="predicted"/>
<evidence type="ECO:0000313" key="1">
    <source>
        <dbReference type="EMBL" id="OEV39462.1"/>
    </source>
</evidence>
<dbReference type="AlphaFoldDB" id="A0A1E7NFL2"/>
<keyword evidence="2" id="KW-1185">Reference proteome</keyword>
<evidence type="ECO:0000313" key="2">
    <source>
        <dbReference type="Proteomes" id="UP000037395"/>
    </source>
</evidence>
<organism evidence="1 2">
    <name type="scientific">Kitasatospora aureofaciens</name>
    <name type="common">Streptomyces aureofaciens</name>
    <dbReference type="NCBI Taxonomy" id="1894"/>
    <lineage>
        <taxon>Bacteria</taxon>
        <taxon>Bacillati</taxon>
        <taxon>Actinomycetota</taxon>
        <taxon>Actinomycetes</taxon>
        <taxon>Kitasatosporales</taxon>
        <taxon>Streptomycetaceae</taxon>
        <taxon>Kitasatospora</taxon>
    </lineage>
</organism>